<dbReference type="PROSITE" id="PS50261">
    <property type="entry name" value="G_PROTEIN_RECEP_F2_4"/>
    <property type="match status" value="1"/>
</dbReference>
<dbReference type="InterPro" id="IPR017981">
    <property type="entry name" value="GPCR_2-like_7TM"/>
</dbReference>
<sequence length="141" mass="16121">MFEPFVTGRTHTYRDVEWLCKAMNVLQNYTVMANIFWTFVEGLFLHNRVAVSVFNKEAPFKIFHTIGWGLPAMIVFTWSSFMHKHNSDGCWNGYFDMPYIWIILVPIIASLTVSLATVTATVTRYLQVPTACHVSGLCTSC</sequence>
<feature type="transmembrane region" description="Helical" evidence="5">
    <location>
        <begin position="26"/>
        <end position="46"/>
    </location>
</feature>
<reference evidence="7" key="1">
    <citation type="journal article" date="2023" name="Mol. Biol. Evol.">
        <title>Third-Generation Sequencing Reveals the Adaptive Role of the Epigenome in Three Deep-Sea Polychaetes.</title>
        <authorList>
            <person name="Perez M."/>
            <person name="Aroh O."/>
            <person name="Sun Y."/>
            <person name="Lan Y."/>
            <person name="Juniper S.K."/>
            <person name="Young C.R."/>
            <person name="Angers B."/>
            <person name="Qian P.Y."/>
        </authorList>
    </citation>
    <scope>NUCLEOTIDE SEQUENCE</scope>
    <source>
        <strain evidence="7">R07B-5</strain>
    </source>
</reference>
<evidence type="ECO:0000256" key="4">
    <source>
        <dbReference type="ARBA" id="ARBA00023136"/>
    </source>
</evidence>
<dbReference type="InterPro" id="IPR050332">
    <property type="entry name" value="GPCR_2"/>
</dbReference>
<comment type="caution">
    <text evidence="7">The sequence shown here is derived from an EMBL/GenBank/DDBJ whole genome shotgun (WGS) entry which is preliminary data.</text>
</comment>
<dbReference type="EMBL" id="JAODUO010000740">
    <property type="protein sequence ID" value="KAK2175265.1"/>
    <property type="molecule type" value="Genomic_DNA"/>
</dbReference>
<evidence type="ECO:0000256" key="1">
    <source>
        <dbReference type="ARBA" id="ARBA00004141"/>
    </source>
</evidence>
<dbReference type="Pfam" id="PF00002">
    <property type="entry name" value="7tm_2"/>
    <property type="match status" value="1"/>
</dbReference>
<evidence type="ECO:0000313" key="7">
    <source>
        <dbReference type="EMBL" id="KAK2175265.1"/>
    </source>
</evidence>
<dbReference type="Proteomes" id="UP001209878">
    <property type="component" value="Unassembled WGS sequence"/>
</dbReference>
<dbReference type="PRINTS" id="PR00249">
    <property type="entry name" value="GPCRSECRETIN"/>
</dbReference>
<dbReference type="GO" id="GO:0007188">
    <property type="term" value="P:adenylate cyclase-modulating G protein-coupled receptor signaling pathway"/>
    <property type="evidence" value="ECO:0007669"/>
    <property type="project" value="TreeGrafter"/>
</dbReference>
<evidence type="ECO:0000256" key="5">
    <source>
        <dbReference type="SAM" id="Phobius"/>
    </source>
</evidence>
<dbReference type="GO" id="GO:0008528">
    <property type="term" value="F:G protein-coupled peptide receptor activity"/>
    <property type="evidence" value="ECO:0007669"/>
    <property type="project" value="TreeGrafter"/>
</dbReference>
<dbReference type="AlphaFoldDB" id="A0AAD9KQ00"/>
<dbReference type="Gene3D" id="1.20.1070.10">
    <property type="entry name" value="Rhodopsin 7-helix transmembrane proteins"/>
    <property type="match status" value="1"/>
</dbReference>
<evidence type="ECO:0000256" key="2">
    <source>
        <dbReference type="ARBA" id="ARBA00022692"/>
    </source>
</evidence>
<feature type="transmembrane region" description="Helical" evidence="5">
    <location>
        <begin position="99"/>
        <end position="118"/>
    </location>
</feature>
<name>A0AAD9KQ00_RIDPI</name>
<accession>A0AAD9KQ00</accession>
<organism evidence="7 8">
    <name type="scientific">Ridgeia piscesae</name>
    <name type="common">Tubeworm</name>
    <dbReference type="NCBI Taxonomy" id="27915"/>
    <lineage>
        <taxon>Eukaryota</taxon>
        <taxon>Metazoa</taxon>
        <taxon>Spiralia</taxon>
        <taxon>Lophotrochozoa</taxon>
        <taxon>Annelida</taxon>
        <taxon>Polychaeta</taxon>
        <taxon>Sedentaria</taxon>
        <taxon>Canalipalpata</taxon>
        <taxon>Sabellida</taxon>
        <taxon>Siboglinidae</taxon>
        <taxon>Ridgeia</taxon>
    </lineage>
</organism>
<comment type="subcellular location">
    <subcellularLocation>
        <location evidence="1">Membrane</location>
        <topology evidence="1">Multi-pass membrane protein</topology>
    </subcellularLocation>
</comment>
<evidence type="ECO:0000259" key="6">
    <source>
        <dbReference type="PROSITE" id="PS50261"/>
    </source>
</evidence>
<evidence type="ECO:0000313" key="8">
    <source>
        <dbReference type="Proteomes" id="UP001209878"/>
    </source>
</evidence>
<keyword evidence="8" id="KW-1185">Reference proteome</keyword>
<proteinExistence type="predicted"/>
<evidence type="ECO:0000256" key="3">
    <source>
        <dbReference type="ARBA" id="ARBA00022989"/>
    </source>
</evidence>
<dbReference type="GO" id="GO:0005886">
    <property type="term" value="C:plasma membrane"/>
    <property type="evidence" value="ECO:0007669"/>
    <property type="project" value="TreeGrafter"/>
</dbReference>
<dbReference type="PANTHER" id="PTHR45620">
    <property type="entry name" value="PDF RECEPTOR-LIKE PROTEIN-RELATED"/>
    <property type="match status" value="1"/>
</dbReference>
<dbReference type="GO" id="GO:0007166">
    <property type="term" value="P:cell surface receptor signaling pathway"/>
    <property type="evidence" value="ECO:0007669"/>
    <property type="project" value="InterPro"/>
</dbReference>
<keyword evidence="3 5" id="KW-1133">Transmembrane helix</keyword>
<keyword evidence="2 5" id="KW-0812">Transmembrane</keyword>
<feature type="transmembrane region" description="Helical" evidence="5">
    <location>
        <begin position="58"/>
        <end position="79"/>
    </location>
</feature>
<gene>
    <name evidence="7" type="ORF">NP493_741g01035</name>
</gene>
<keyword evidence="4 5" id="KW-0472">Membrane</keyword>
<feature type="domain" description="G-protein coupled receptors family 2 profile 2" evidence="6">
    <location>
        <begin position="1"/>
        <end position="141"/>
    </location>
</feature>
<protein>
    <recommendedName>
        <fullName evidence="6">G-protein coupled receptors family 2 profile 2 domain-containing protein</fullName>
    </recommendedName>
</protein>
<dbReference type="InterPro" id="IPR000832">
    <property type="entry name" value="GPCR_2_secretin-like"/>
</dbReference>